<evidence type="ECO:0000256" key="1">
    <source>
        <dbReference type="SAM" id="MobiDB-lite"/>
    </source>
</evidence>
<organism evidence="2">
    <name type="scientific">mine drainage metagenome</name>
    <dbReference type="NCBI Taxonomy" id="410659"/>
    <lineage>
        <taxon>unclassified sequences</taxon>
        <taxon>metagenomes</taxon>
        <taxon>ecological metagenomes</taxon>
    </lineage>
</organism>
<comment type="caution">
    <text evidence="2">The sequence shown here is derived from an EMBL/GenBank/DDBJ whole genome shotgun (WGS) entry which is preliminary data.</text>
</comment>
<accession>T0YP03</accession>
<reference evidence="2" key="1">
    <citation type="submission" date="2013-08" db="EMBL/GenBank/DDBJ databases">
        <authorList>
            <person name="Mendez C."/>
            <person name="Richter M."/>
            <person name="Ferrer M."/>
            <person name="Sanchez J."/>
        </authorList>
    </citation>
    <scope>NUCLEOTIDE SEQUENCE</scope>
</reference>
<sequence>MGPAHWLFEFRNCRGYRYLYLVQKARTPKGPRNVRQIYLGTADSVFRRLNRPSPPLKSFPFGLSAALLKATEETGLLASLQRRLSPEAMTAAAQLITLQILGRAEKPLSREGMDRWYPTSGLPLLFPAPRSTNGDNLRRALRVLFDTGRRTTAEEPILTRARVHAIEEDVFRTLLQRGLHPRYLIFDGTNFFAYHRGDRWFARGRSKQKRFDLNLVGLGLATVETIPILSETYPGNLPDTKAFALAFDALLKRLEHLEVKTEELTLVFDRGNNSTANFDEVVGLLHVIAALDRQQASRLLATPLSEFHEVVRVVRKGKEETILGHSTPVGGVRPSVARPRGLPRLDSEGARE</sequence>
<feature type="compositionally biased region" description="Basic and acidic residues" evidence="1">
    <location>
        <begin position="343"/>
        <end position="352"/>
    </location>
</feature>
<gene>
    <name evidence="2" type="ORF">B1B_17048</name>
</gene>
<evidence type="ECO:0000313" key="2">
    <source>
        <dbReference type="EMBL" id="EQD34833.1"/>
    </source>
</evidence>
<feature type="region of interest" description="Disordered" evidence="1">
    <location>
        <begin position="324"/>
        <end position="352"/>
    </location>
</feature>
<dbReference type="AlphaFoldDB" id="T0YP03"/>
<dbReference type="EMBL" id="AUZY01011381">
    <property type="protein sequence ID" value="EQD34833.1"/>
    <property type="molecule type" value="Genomic_DNA"/>
</dbReference>
<proteinExistence type="predicted"/>
<reference evidence="2" key="2">
    <citation type="journal article" date="2014" name="ISME J.">
        <title>Microbial stratification in low pH oxic and suboxic macroscopic growths along an acid mine drainage.</title>
        <authorList>
            <person name="Mendez-Garcia C."/>
            <person name="Mesa V."/>
            <person name="Sprenger R.R."/>
            <person name="Richter M."/>
            <person name="Diez M.S."/>
            <person name="Solano J."/>
            <person name="Bargiela R."/>
            <person name="Golyshina O.V."/>
            <person name="Manteca A."/>
            <person name="Ramos J.L."/>
            <person name="Gallego J.R."/>
            <person name="Llorente I."/>
            <person name="Martins Dos Santos V.A."/>
            <person name="Jensen O.N."/>
            <person name="Pelaez A.I."/>
            <person name="Sanchez J."/>
            <person name="Ferrer M."/>
        </authorList>
    </citation>
    <scope>NUCLEOTIDE SEQUENCE</scope>
</reference>
<name>T0YP03_9ZZZZ</name>
<protein>
    <submittedName>
        <fullName evidence="2">Transposase-like protein</fullName>
    </submittedName>
</protein>
<feature type="non-terminal residue" evidence="2">
    <location>
        <position position="352"/>
    </location>
</feature>